<feature type="domain" description="N-acetyltransferase" evidence="2">
    <location>
        <begin position="246"/>
        <end position="391"/>
    </location>
</feature>
<sequence>MWFNVEAGYLEKIDLRAAVRFFPADANNVVLFLFEFVQTPPPDVLAEYKITSSGIGPYVYMNAPSQAGEVQQTVLLPHAALKRIGVRSWNYHDPILLQNLSIKAYGAQLSSEYSISDRVFLNDFEDFSKLARPPILGLSLMAQGVDCNASCHAICQHWFETMDDVARRSRHSKDVGRVNCFLRLEDSEQIPVTVFNGTPAMLRIPDSHASYLEKIGDKARNMIRKAQRQGYAYRKVDPDDYLDDVLAIRTSNPERQGKPIPEYYKVRPTRMFDEPFRNGCEHHGEGFFGVFKDGRLVAYTTIFFYGELGQVNHILGHADHLQEGVMNLLVSEMVGDIIAHRPWVRAINYLYPHAGNTNAGIGLFKRSIGFMPERVVVTQNKRDLSPYFSNPDDQHPAKSTEPPSEKKVMRATTSKAVKASSTHDFLHMPLAKNRMLALDLALQQLNQNNPGIKLLKYKEASEPKESDFTAQSAHLIVLQDIPFSGLQEFLSAGLKGLRKVLPKESILVFEFKRVIDRDYVEKVSALSRWFPWTLNEKNRRINHNLMDYFQKRFKSVDLSVDDVRTGFKGSDYVVAGLADYETKAQPNGFDCWLILRKIR</sequence>
<gene>
    <name evidence="3" type="ORF">NX786_16700</name>
</gene>
<dbReference type="SUPFAM" id="SSF55729">
    <property type="entry name" value="Acyl-CoA N-acyltransferases (Nat)"/>
    <property type="match status" value="1"/>
</dbReference>
<dbReference type="Proteomes" id="UP001165263">
    <property type="component" value="Unassembled WGS sequence"/>
</dbReference>
<name>A0ABT2C0R5_9BURK</name>
<organism evidence="3 4">
    <name type="scientific">Telluria mixta</name>
    <dbReference type="NCBI Taxonomy" id="34071"/>
    <lineage>
        <taxon>Bacteria</taxon>
        <taxon>Pseudomonadati</taxon>
        <taxon>Pseudomonadota</taxon>
        <taxon>Betaproteobacteria</taxon>
        <taxon>Burkholderiales</taxon>
        <taxon>Oxalobacteraceae</taxon>
        <taxon>Telluria group</taxon>
        <taxon>Telluria</taxon>
    </lineage>
</organism>
<protein>
    <submittedName>
        <fullName evidence="3">GNAT family N-acetyltransferase</fullName>
    </submittedName>
</protein>
<feature type="compositionally biased region" description="Basic and acidic residues" evidence="1">
    <location>
        <begin position="392"/>
        <end position="408"/>
    </location>
</feature>
<dbReference type="PROSITE" id="PS51186">
    <property type="entry name" value="GNAT"/>
    <property type="match status" value="1"/>
</dbReference>
<evidence type="ECO:0000313" key="4">
    <source>
        <dbReference type="Proteomes" id="UP001165263"/>
    </source>
</evidence>
<evidence type="ECO:0000313" key="3">
    <source>
        <dbReference type="EMBL" id="MCS0630973.1"/>
    </source>
</evidence>
<evidence type="ECO:0000256" key="1">
    <source>
        <dbReference type="SAM" id="MobiDB-lite"/>
    </source>
</evidence>
<feature type="region of interest" description="Disordered" evidence="1">
    <location>
        <begin position="383"/>
        <end position="408"/>
    </location>
</feature>
<comment type="caution">
    <text evidence="3">The sequence shown here is derived from an EMBL/GenBank/DDBJ whole genome shotgun (WGS) entry which is preliminary data.</text>
</comment>
<dbReference type="InterPro" id="IPR000182">
    <property type="entry name" value="GNAT_dom"/>
</dbReference>
<dbReference type="EMBL" id="JANUHC010000005">
    <property type="protein sequence ID" value="MCS0630973.1"/>
    <property type="molecule type" value="Genomic_DNA"/>
</dbReference>
<keyword evidence="4" id="KW-1185">Reference proteome</keyword>
<reference evidence="3" key="1">
    <citation type="submission" date="2022-08" db="EMBL/GenBank/DDBJ databases">
        <title>Reclassification of Massilia species as members of the genera Telluria, Duganella, Pseudoduganella, Mokoshia gen. nov. and Zemynaea gen. nov. using orthogonal and non-orthogonal genome-based approaches.</title>
        <authorList>
            <person name="Bowman J.P."/>
        </authorList>
    </citation>
    <scope>NUCLEOTIDE SEQUENCE</scope>
    <source>
        <strain evidence="3">LMG 11547</strain>
    </source>
</reference>
<proteinExistence type="predicted"/>
<accession>A0ABT2C0R5</accession>
<evidence type="ECO:0000259" key="2">
    <source>
        <dbReference type="PROSITE" id="PS51186"/>
    </source>
</evidence>
<dbReference type="InterPro" id="IPR016181">
    <property type="entry name" value="Acyl_CoA_acyltransferase"/>
</dbReference>
<dbReference type="RefSeq" id="WP_259450053.1">
    <property type="nucleotide sequence ID" value="NZ_CP119520.1"/>
</dbReference>
<dbReference type="Gene3D" id="3.40.630.30">
    <property type="match status" value="1"/>
</dbReference>